<sequence length="106" mass="11185">MPKTGAPGGQFTQEAVRTPGSGPCRAAESRAENGGEPGGERRRAAAENGGELRGERRRAAAENREERHRREAGDALGGVREVRLKAGQPARSVRAAALTGSRAGRW</sequence>
<organism evidence="2 3">
    <name type="scientific">Streptomyces thermocarboxydovorans</name>
    <dbReference type="NCBI Taxonomy" id="59298"/>
    <lineage>
        <taxon>Bacteria</taxon>
        <taxon>Bacillati</taxon>
        <taxon>Actinomycetota</taxon>
        <taxon>Actinomycetes</taxon>
        <taxon>Kitasatosporales</taxon>
        <taxon>Streptomycetaceae</taxon>
        <taxon>Streptomyces</taxon>
    </lineage>
</organism>
<evidence type="ECO:0000313" key="3">
    <source>
        <dbReference type="Proteomes" id="UP001500724"/>
    </source>
</evidence>
<gene>
    <name evidence="2" type="ORF">GCM10009535_15670</name>
</gene>
<comment type="caution">
    <text evidence="2">The sequence shown here is derived from an EMBL/GenBank/DDBJ whole genome shotgun (WGS) entry which is preliminary data.</text>
</comment>
<dbReference type="EMBL" id="BAAAGU010000012">
    <property type="protein sequence ID" value="GAA0639744.1"/>
    <property type="molecule type" value="Genomic_DNA"/>
</dbReference>
<keyword evidence="3" id="KW-1185">Reference proteome</keyword>
<accession>A0ABP3SI13</accession>
<reference evidence="3" key="1">
    <citation type="journal article" date="2019" name="Int. J. Syst. Evol. Microbiol.">
        <title>The Global Catalogue of Microorganisms (GCM) 10K type strain sequencing project: providing services to taxonomists for standard genome sequencing and annotation.</title>
        <authorList>
            <consortium name="The Broad Institute Genomics Platform"/>
            <consortium name="The Broad Institute Genome Sequencing Center for Infectious Disease"/>
            <person name="Wu L."/>
            <person name="Ma J."/>
        </authorList>
    </citation>
    <scope>NUCLEOTIDE SEQUENCE [LARGE SCALE GENOMIC DNA]</scope>
    <source>
        <strain evidence="3">JCM 10367</strain>
    </source>
</reference>
<evidence type="ECO:0000256" key="1">
    <source>
        <dbReference type="SAM" id="MobiDB-lite"/>
    </source>
</evidence>
<dbReference type="Proteomes" id="UP001500724">
    <property type="component" value="Unassembled WGS sequence"/>
</dbReference>
<name>A0ABP3SI13_9ACTN</name>
<proteinExistence type="predicted"/>
<feature type="region of interest" description="Disordered" evidence="1">
    <location>
        <begin position="1"/>
        <end position="106"/>
    </location>
</feature>
<feature type="compositionally biased region" description="Basic and acidic residues" evidence="1">
    <location>
        <begin position="27"/>
        <end position="73"/>
    </location>
</feature>
<evidence type="ECO:0000313" key="2">
    <source>
        <dbReference type="EMBL" id="GAA0639744.1"/>
    </source>
</evidence>
<protein>
    <submittedName>
        <fullName evidence="2">Uncharacterized protein</fullName>
    </submittedName>
</protein>